<dbReference type="AlphaFoldDB" id="U2FSY4"/>
<keyword evidence="2" id="KW-1133">Transmembrane helix</keyword>
<reference evidence="3 4" key="1">
    <citation type="journal article" date="2011" name="J. Bacteriol.">
        <title>Genome sequence of Salinisphaera shabanensis, a gammaproteobacterium from the harsh, variable environment of the brine-seawater interface of the Shaban Deep in the Red Sea.</title>
        <authorList>
            <person name="Antunes A."/>
            <person name="Alam I."/>
            <person name="Bajic V.B."/>
            <person name="Stingl U."/>
        </authorList>
    </citation>
    <scope>NUCLEOTIDE SEQUENCE [LARGE SCALE GENOMIC DNA]</scope>
    <source>
        <strain evidence="3 4">E1L3A</strain>
    </source>
</reference>
<feature type="transmembrane region" description="Helical" evidence="2">
    <location>
        <begin position="159"/>
        <end position="178"/>
    </location>
</feature>
<keyword evidence="4" id="KW-1185">Reference proteome</keyword>
<name>U2FSY4_9GAMM</name>
<evidence type="ECO:0000313" key="4">
    <source>
        <dbReference type="Proteomes" id="UP000006242"/>
    </source>
</evidence>
<gene>
    <name evidence="3" type="ORF">SSPSH_001943</name>
</gene>
<feature type="transmembrane region" description="Helical" evidence="2">
    <location>
        <begin position="227"/>
        <end position="249"/>
    </location>
</feature>
<feature type="coiled-coil region" evidence="1">
    <location>
        <begin position="89"/>
        <end position="116"/>
    </location>
</feature>
<comment type="caution">
    <text evidence="3">The sequence shown here is derived from an EMBL/GenBank/DDBJ whole genome shotgun (WGS) entry which is preliminary data.</text>
</comment>
<evidence type="ECO:0000313" key="3">
    <source>
        <dbReference type="EMBL" id="ERJ19104.1"/>
    </source>
</evidence>
<dbReference type="EMBL" id="AFNV02000012">
    <property type="protein sequence ID" value="ERJ19104.1"/>
    <property type="molecule type" value="Genomic_DNA"/>
</dbReference>
<proteinExistence type="predicted"/>
<keyword evidence="1" id="KW-0175">Coiled coil</keyword>
<evidence type="ECO:0000256" key="2">
    <source>
        <dbReference type="SAM" id="Phobius"/>
    </source>
</evidence>
<keyword evidence="2" id="KW-0812">Transmembrane</keyword>
<keyword evidence="2" id="KW-0472">Membrane</keyword>
<protein>
    <submittedName>
        <fullName evidence="3">Uncharacterized protein</fullName>
    </submittedName>
</protein>
<sequence>MLCETWIFSILRTLGESIAPTIGGKLFWGQFMSELSGEELQRAIYPFLQALNDGAELTSSEKRRLSNILEDSYNFIAGALAKPNLFVAAAQEQSRIKAIERERADQAKERETEQRNLDAHKKFVEQTFKNADHYFRGVQLAGYAAFFGLWNLTTSAHHVLATLAALSMLISAVAFITWESARATALSFALRKHAKMSFSTVEEFVDSRKSGWFERFTNSRAIANTRFGFWIAAVIPGSLGLILLASQLVSDLASSL</sequence>
<evidence type="ECO:0000256" key="1">
    <source>
        <dbReference type="SAM" id="Coils"/>
    </source>
</evidence>
<reference evidence="3 4" key="2">
    <citation type="journal article" date="2013" name="PLoS ONE">
        <title>INDIGO - INtegrated Data Warehouse of MIcrobial GenOmes with Examples from the Red Sea Extremophiles.</title>
        <authorList>
            <person name="Alam I."/>
            <person name="Antunes A."/>
            <person name="Kamau A.A."/>
            <person name="Ba Alawi W."/>
            <person name="Kalkatawi M."/>
            <person name="Stingl U."/>
            <person name="Bajic V.B."/>
        </authorList>
    </citation>
    <scope>NUCLEOTIDE SEQUENCE [LARGE SCALE GENOMIC DNA]</scope>
    <source>
        <strain evidence="3 4">E1L3A</strain>
    </source>
</reference>
<dbReference type="STRING" id="1033802.SSPSH_001943"/>
<dbReference type="Proteomes" id="UP000006242">
    <property type="component" value="Unassembled WGS sequence"/>
</dbReference>
<accession>U2FSY4</accession>
<organism evidence="3 4">
    <name type="scientific">Salinisphaera shabanensis E1L3A</name>
    <dbReference type="NCBI Taxonomy" id="1033802"/>
    <lineage>
        <taxon>Bacteria</taxon>
        <taxon>Pseudomonadati</taxon>
        <taxon>Pseudomonadota</taxon>
        <taxon>Gammaproteobacteria</taxon>
        <taxon>Salinisphaerales</taxon>
        <taxon>Salinisphaeraceae</taxon>
        <taxon>Salinisphaera</taxon>
    </lineage>
</organism>